<reference evidence="6" key="3">
    <citation type="submission" date="2015-04" db="UniProtKB">
        <authorList>
            <consortium name="EnsemblPlants"/>
        </authorList>
    </citation>
    <scope>IDENTIFICATION</scope>
    <source>
        <strain evidence="6">cv. Jemalong A17</strain>
    </source>
</reference>
<organism evidence="5 7">
    <name type="scientific">Medicago truncatula</name>
    <name type="common">Barrel medic</name>
    <name type="synonym">Medicago tribuloides</name>
    <dbReference type="NCBI Taxonomy" id="3880"/>
    <lineage>
        <taxon>Eukaryota</taxon>
        <taxon>Viridiplantae</taxon>
        <taxon>Streptophyta</taxon>
        <taxon>Embryophyta</taxon>
        <taxon>Tracheophyta</taxon>
        <taxon>Spermatophyta</taxon>
        <taxon>Magnoliopsida</taxon>
        <taxon>eudicotyledons</taxon>
        <taxon>Gunneridae</taxon>
        <taxon>Pentapetalae</taxon>
        <taxon>rosids</taxon>
        <taxon>fabids</taxon>
        <taxon>Fabales</taxon>
        <taxon>Fabaceae</taxon>
        <taxon>Papilionoideae</taxon>
        <taxon>50 kb inversion clade</taxon>
        <taxon>NPAAA clade</taxon>
        <taxon>Hologalegina</taxon>
        <taxon>IRL clade</taxon>
        <taxon>Trifolieae</taxon>
        <taxon>Medicago</taxon>
    </lineage>
</organism>
<dbReference type="PROSITE" id="PS50104">
    <property type="entry name" value="TIR"/>
    <property type="match status" value="1"/>
</dbReference>
<evidence type="ECO:0000256" key="3">
    <source>
        <dbReference type="ARBA" id="ARBA00023027"/>
    </source>
</evidence>
<dbReference type="InterPro" id="IPR042197">
    <property type="entry name" value="Apaf_helical"/>
</dbReference>
<dbReference type="InterPro" id="IPR058192">
    <property type="entry name" value="WHD_ROQ1-like"/>
</dbReference>
<dbReference type="eggNOG" id="ENOG502QQJE">
    <property type="taxonomic scope" value="Eukaryota"/>
</dbReference>
<sequence>MSGKFGNKTMAKFLYNNSLFNVYVIGGNRRVMINSVELGKRMLQGMLPRRKMFLVLDDVNKLNQLDALCISRRFVKEVLQVDHVYTMNSMDESESLELFSWYAFKQPIPREGFAHSSKCVVEYCRRIPLLLEIIGSFLSNPSRRVWGTVRHKLVNCEGITKILRISVDDLSDDGVREIFLAIALNLVGMDRDEVIQKLKDRGHSSENGIDVLVQRRLVTVDSKNRIRMHGLVQDCGREIIRENSTGMPEENGMHVLVQPRFATIDSNGIGLRGLVQDRRREIIRENLRGISEERIYDVFLSFRGEDTRARFISHLYTSLQNARINVFRDDNEIQRGDQISVSLLRAIGQSRISIIVLSSNYANSRWCMQELEQIMECGRSRDLVVIPVFYEVNPSEVRHQTGKFGDGFEKLVSGISVDEDEKMNWKTALLEISGIAGFVLINSR</sequence>
<dbReference type="InterPro" id="IPR027417">
    <property type="entry name" value="P-loop_NTPase"/>
</dbReference>
<evidence type="ECO:0000313" key="6">
    <source>
        <dbReference type="EnsemblPlants" id="AES81129"/>
    </source>
</evidence>
<dbReference type="FunFam" id="3.40.50.10140:FF:000007">
    <property type="entry name" value="Disease resistance protein (TIR-NBS-LRR class)"/>
    <property type="match status" value="1"/>
</dbReference>
<proteinExistence type="predicted"/>
<dbReference type="SUPFAM" id="SSF52200">
    <property type="entry name" value="Toll/Interleukin receptor TIR domain"/>
    <property type="match status" value="1"/>
</dbReference>
<reference evidence="5 7" key="2">
    <citation type="journal article" date="2014" name="BMC Genomics">
        <title>An improved genome release (version Mt4.0) for the model legume Medicago truncatula.</title>
        <authorList>
            <person name="Tang H."/>
            <person name="Krishnakumar V."/>
            <person name="Bidwell S."/>
            <person name="Rosen B."/>
            <person name="Chan A."/>
            <person name="Zhou S."/>
            <person name="Gentzbittel L."/>
            <person name="Childs K.L."/>
            <person name="Yandell M."/>
            <person name="Gundlach H."/>
            <person name="Mayer K.F."/>
            <person name="Schwartz D.C."/>
            <person name="Town C.D."/>
        </authorList>
    </citation>
    <scope>GENOME REANNOTATION</scope>
    <source>
        <strain evidence="6 7">cv. Jemalong A17</strain>
    </source>
</reference>
<dbReference type="GO" id="GO:0006952">
    <property type="term" value="P:defense response"/>
    <property type="evidence" value="ECO:0007669"/>
    <property type="project" value="UniProtKB-KW"/>
</dbReference>
<dbReference type="OrthoDB" id="1435323at2759"/>
<evidence type="ECO:0000259" key="4">
    <source>
        <dbReference type="PROSITE" id="PS50104"/>
    </source>
</evidence>
<dbReference type="PANTHER" id="PTHR11017:SF271">
    <property type="entry name" value="DISEASE RESISTANCE PROTEIN (TIR-NBS-LRR CLASS) FAMILY"/>
    <property type="match status" value="1"/>
</dbReference>
<reference evidence="5 7" key="1">
    <citation type="journal article" date="2011" name="Nature">
        <title>The Medicago genome provides insight into the evolution of rhizobial symbioses.</title>
        <authorList>
            <person name="Young N.D."/>
            <person name="Debelle F."/>
            <person name="Oldroyd G.E."/>
            <person name="Geurts R."/>
            <person name="Cannon S.B."/>
            <person name="Udvardi M.K."/>
            <person name="Benedito V.A."/>
            <person name="Mayer K.F."/>
            <person name="Gouzy J."/>
            <person name="Schoof H."/>
            <person name="Van de Peer Y."/>
            <person name="Proost S."/>
            <person name="Cook D.R."/>
            <person name="Meyers B.C."/>
            <person name="Spannagl M."/>
            <person name="Cheung F."/>
            <person name="De Mita S."/>
            <person name="Krishnakumar V."/>
            <person name="Gundlach H."/>
            <person name="Zhou S."/>
            <person name="Mudge J."/>
            <person name="Bharti A.K."/>
            <person name="Murray J.D."/>
            <person name="Naoumkina M.A."/>
            <person name="Rosen B."/>
            <person name="Silverstein K.A."/>
            <person name="Tang H."/>
            <person name="Rombauts S."/>
            <person name="Zhao P.X."/>
            <person name="Zhou P."/>
            <person name="Barbe V."/>
            <person name="Bardou P."/>
            <person name="Bechner M."/>
            <person name="Bellec A."/>
            <person name="Berger A."/>
            <person name="Berges H."/>
            <person name="Bidwell S."/>
            <person name="Bisseling T."/>
            <person name="Choisne N."/>
            <person name="Couloux A."/>
            <person name="Denny R."/>
            <person name="Deshpande S."/>
            <person name="Dai X."/>
            <person name="Doyle J.J."/>
            <person name="Dudez A.M."/>
            <person name="Farmer A.D."/>
            <person name="Fouteau S."/>
            <person name="Franken C."/>
            <person name="Gibelin C."/>
            <person name="Gish J."/>
            <person name="Goldstein S."/>
            <person name="Gonzalez A.J."/>
            <person name="Green P.J."/>
            <person name="Hallab A."/>
            <person name="Hartog M."/>
            <person name="Hua A."/>
            <person name="Humphray S.J."/>
            <person name="Jeong D.H."/>
            <person name="Jing Y."/>
            <person name="Jocker A."/>
            <person name="Kenton S.M."/>
            <person name="Kim D.J."/>
            <person name="Klee K."/>
            <person name="Lai H."/>
            <person name="Lang C."/>
            <person name="Lin S."/>
            <person name="Macmil S.L."/>
            <person name="Magdelenat G."/>
            <person name="Matthews L."/>
            <person name="McCorrison J."/>
            <person name="Monaghan E.L."/>
            <person name="Mun J.H."/>
            <person name="Najar F.Z."/>
            <person name="Nicholson C."/>
            <person name="Noirot C."/>
            <person name="O'Bleness M."/>
            <person name="Paule C.R."/>
            <person name="Poulain J."/>
            <person name="Prion F."/>
            <person name="Qin B."/>
            <person name="Qu C."/>
            <person name="Retzel E.F."/>
            <person name="Riddle C."/>
            <person name="Sallet E."/>
            <person name="Samain S."/>
            <person name="Samson N."/>
            <person name="Sanders I."/>
            <person name="Saurat O."/>
            <person name="Scarpelli C."/>
            <person name="Schiex T."/>
            <person name="Segurens B."/>
            <person name="Severin A.J."/>
            <person name="Sherrier D.J."/>
            <person name="Shi R."/>
            <person name="Sims S."/>
            <person name="Singer S.R."/>
            <person name="Sinharoy S."/>
            <person name="Sterck L."/>
            <person name="Viollet A."/>
            <person name="Wang B.B."/>
            <person name="Wang K."/>
            <person name="Wang M."/>
            <person name="Wang X."/>
            <person name="Warfsmann J."/>
            <person name="Weissenbach J."/>
            <person name="White D.D."/>
            <person name="White J.D."/>
            <person name="Wiley G.B."/>
            <person name="Wincker P."/>
            <person name="Xing Y."/>
            <person name="Yang L."/>
            <person name="Yao Z."/>
            <person name="Ying F."/>
            <person name="Zhai J."/>
            <person name="Zhou L."/>
            <person name="Zuber A."/>
            <person name="Denarie J."/>
            <person name="Dixon R.A."/>
            <person name="May G.D."/>
            <person name="Schwartz D.C."/>
            <person name="Rogers J."/>
            <person name="Quetier F."/>
            <person name="Town C.D."/>
            <person name="Roe B.A."/>
        </authorList>
    </citation>
    <scope>NUCLEOTIDE SEQUENCE [LARGE SCALE GENOMIC DNA]</scope>
    <source>
        <strain evidence="5">A17</strain>
        <strain evidence="6 7">cv. Jemalong A17</strain>
    </source>
</reference>
<protein>
    <submittedName>
        <fullName evidence="5">Disease resistance protein (TIR-NBS-LRR class)</fullName>
    </submittedName>
</protein>
<dbReference type="PRINTS" id="PR00364">
    <property type="entry name" value="DISEASERSIST"/>
</dbReference>
<dbReference type="Pfam" id="PF01582">
    <property type="entry name" value="TIR"/>
    <property type="match status" value="1"/>
</dbReference>
<evidence type="ECO:0000256" key="2">
    <source>
        <dbReference type="ARBA" id="ARBA00022821"/>
    </source>
</evidence>
<dbReference type="InterPro" id="IPR000157">
    <property type="entry name" value="TIR_dom"/>
</dbReference>
<dbReference type="PaxDb" id="3880-AES81129"/>
<dbReference type="InterPro" id="IPR035897">
    <property type="entry name" value="Toll_tir_struct_dom_sf"/>
</dbReference>
<evidence type="ECO:0000256" key="1">
    <source>
        <dbReference type="ARBA" id="ARBA00022737"/>
    </source>
</evidence>
<dbReference type="AlphaFoldDB" id="G7L5T4"/>
<name>G7L5T4_MEDTR</name>
<dbReference type="SUPFAM" id="SSF46785">
    <property type="entry name" value="Winged helix' DNA-binding domain"/>
    <property type="match status" value="1"/>
</dbReference>
<dbReference type="InterPro" id="IPR036390">
    <property type="entry name" value="WH_DNA-bd_sf"/>
</dbReference>
<evidence type="ECO:0000313" key="7">
    <source>
        <dbReference type="Proteomes" id="UP000002051"/>
    </source>
</evidence>
<dbReference type="Proteomes" id="UP000002051">
    <property type="component" value="Unassembled WGS sequence"/>
</dbReference>
<dbReference type="InterPro" id="IPR044974">
    <property type="entry name" value="Disease_R_plants"/>
</dbReference>
<evidence type="ECO:0000313" key="5">
    <source>
        <dbReference type="EMBL" id="AES81129.1"/>
    </source>
</evidence>
<dbReference type="GO" id="GO:0007165">
    <property type="term" value="P:signal transduction"/>
    <property type="evidence" value="ECO:0007669"/>
    <property type="project" value="InterPro"/>
</dbReference>
<dbReference type="SMART" id="SM00255">
    <property type="entry name" value="TIR"/>
    <property type="match status" value="1"/>
</dbReference>
<accession>G7L5T4</accession>
<keyword evidence="7" id="KW-1185">Reference proteome</keyword>
<dbReference type="Gene3D" id="1.10.8.430">
    <property type="entry name" value="Helical domain of apoptotic protease-activating factors"/>
    <property type="match status" value="1"/>
</dbReference>
<dbReference type="Pfam" id="PF23282">
    <property type="entry name" value="WHD_ROQ1"/>
    <property type="match status" value="1"/>
</dbReference>
<gene>
    <name evidence="5" type="ordered locus">MTR_7g088940</name>
</gene>
<feature type="domain" description="TIR" evidence="4">
    <location>
        <begin position="294"/>
        <end position="444"/>
    </location>
</feature>
<keyword evidence="2" id="KW-0611">Plant defense</keyword>
<dbReference type="EnsemblPlants" id="AES81129">
    <property type="protein sequence ID" value="AES81129"/>
    <property type="gene ID" value="MTR_7g088940"/>
</dbReference>
<dbReference type="SUPFAM" id="SSF52540">
    <property type="entry name" value="P-loop containing nucleoside triphosphate hydrolases"/>
    <property type="match status" value="1"/>
</dbReference>
<dbReference type="OMA" id="QIMECGR"/>
<keyword evidence="1" id="KW-0677">Repeat</keyword>
<dbReference type="EMBL" id="CM001223">
    <property type="protein sequence ID" value="AES81129.1"/>
    <property type="molecule type" value="Genomic_DNA"/>
</dbReference>
<dbReference type="Gene3D" id="3.40.50.10140">
    <property type="entry name" value="Toll/interleukin-1 receptor homology (TIR) domain"/>
    <property type="match status" value="1"/>
</dbReference>
<keyword evidence="3" id="KW-0520">NAD</keyword>
<dbReference type="GO" id="GO:0043531">
    <property type="term" value="F:ADP binding"/>
    <property type="evidence" value="ECO:0007669"/>
    <property type="project" value="InterPro"/>
</dbReference>
<dbReference type="HOGENOM" id="CLU_617332_0_0_1"/>
<dbReference type="PANTHER" id="PTHR11017">
    <property type="entry name" value="LEUCINE-RICH REPEAT-CONTAINING PROTEIN"/>
    <property type="match status" value="1"/>
</dbReference>